<dbReference type="InterPro" id="IPR022385">
    <property type="entry name" value="Rhs_assc_core"/>
</dbReference>
<evidence type="ECO:0000313" key="2">
    <source>
        <dbReference type="EMBL" id="PZE17176.1"/>
    </source>
</evidence>
<accession>A0A2W1NGR2</accession>
<organism evidence="2 3">
    <name type="scientific">Putridiphycobacter roseus</name>
    <dbReference type="NCBI Taxonomy" id="2219161"/>
    <lineage>
        <taxon>Bacteria</taxon>
        <taxon>Pseudomonadati</taxon>
        <taxon>Bacteroidota</taxon>
        <taxon>Flavobacteriia</taxon>
        <taxon>Flavobacteriales</taxon>
        <taxon>Crocinitomicaceae</taxon>
        <taxon>Putridiphycobacter</taxon>
    </lineage>
</organism>
<dbReference type="EMBL" id="QKSB01000005">
    <property type="protein sequence ID" value="PZE17176.1"/>
    <property type="molecule type" value="Genomic_DNA"/>
</dbReference>
<feature type="region of interest" description="Disordered" evidence="1">
    <location>
        <begin position="73"/>
        <end position="109"/>
    </location>
</feature>
<sequence length="345" mass="39304">MMLPNRNETQGDGYRYGFNGMEKDDEVKGNNNSYTTEFRQYDPRVARWLSRDPINHPFFSPYSAFDNNPIFYRDPSGADGEPENRELNSDINGGAGDASKAGQSGTDEDGRKFVYADVSQNGSPENKTANAYRIWLNGVAVPGKVDLTDKDAIVKSKEAFYGWNPGLKNNKTKIGQGQKIYIEGPKTIIEKTEEQPSKSKLLKFAKIIIDLNLPKTWPEGWSSDLEEKYNEYINDPRNSGEIVKIKKKAKTWEENEKLRREMWRHSTPQDQNGDRFVEDPFWGFDESKTTTQIHKLKVGDTAILYSKAREGYYLYVKTTKTTGTITGIESLNKQATEKDVKKFAN</sequence>
<dbReference type="Gene3D" id="2.180.10.10">
    <property type="entry name" value="RHS repeat-associated core"/>
    <property type="match status" value="1"/>
</dbReference>
<evidence type="ECO:0000256" key="1">
    <source>
        <dbReference type="SAM" id="MobiDB-lite"/>
    </source>
</evidence>
<evidence type="ECO:0008006" key="4">
    <source>
        <dbReference type="Google" id="ProtNLM"/>
    </source>
</evidence>
<dbReference type="AlphaFoldDB" id="A0A2W1NGR2"/>
<comment type="caution">
    <text evidence="2">The sequence shown here is derived from an EMBL/GenBank/DDBJ whole genome shotgun (WGS) entry which is preliminary data.</text>
</comment>
<keyword evidence="3" id="KW-1185">Reference proteome</keyword>
<feature type="region of interest" description="Disordered" evidence="1">
    <location>
        <begin position="1"/>
        <end position="35"/>
    </location>
</feature>
<evidence type="ECO:0000313" key="3">
    <source>
        <dbReference type="Proteomes" id="UP000249248"/>
    </source>
</evidence>
<gene>
    <name evidence="2" type="ORF">DNU06_09960</name>
</gene>
<feature type="compositionally biased region" description="Polar residues" evidence="1">
    <location>
        <begin position="1"/>
        <end position="10"/>
    </location>
</feature>
<dbReference type="NCBIfam" id="TIGR03696">
    <property type="entry name" value="Rhs_assc_core"/>
    <property type="match status" value="1"/>
</dbReference>
<reference evidence="2 3" key="1">
    <citation type="submission" date="2018-06" db="EMBL/GenBank/DDBJ databases">
        <title>The draft genome sequence of Crocinitomix sp. SM1701.</title>
        <authorList>
            <person name="Zhang X."/>
        </authorList>
    </citation>
    <scope>NUCLEOTIDE SEQUENCE [LARGE SCALE GENOMIC DNA]</scope>
    <source>
        <strain evidence="2 3">SM1701</strain>
    </source>
</reference>
<protein>
    <recommendedName>
        <fullName evidence="4">RHS repeat-associated core domain-containing protein</fullName>
    </recommendedName>
</protein>
<proteinExistence type="predicted"/>
<dbReference type="Proteomes" id="UP000249248">
    <property type="component" value="Unassembled WGS sequence"/>
</dbReference>
<name>A0A2W1NGR2_9FLAO</name>